<feature type="compositionally biased region" description="Pro residues" evidence="1">
    <location>
        <begin position="684"/>
        <end position="693"/>
    </location>
</feature>
<organism evidence="5 6">
    <name type="scientific">Phyllosticta citrichinensis</name>
    <dbReference type="NCBI Taxonomy" id="1130410"/>
    <lineage>
        <taxon>Eukaryota</taxon>
        <taxon>Fungi</taxon>
        <taxon>Dikarya</taxon>
        <taxon>Ascomycota</taxon>
        <taxon>Pezizomycotina</taxon>
        <taxon>Dothideomycetes</taxon>
        <taxon>Dothideomycetes incertae sedis</taxon>
        <taxon>Botryosphaeriales</taxon>
        <taxon>Phyllostictaceae</taxon>
        <taxon>Phyllosticta</taxon>
    </lineage>
</organism>
<feature type="compositionally biased region" description="Polar residues" evidence="1">
    <location>
        <begin position="823"/>
        <end position="832"/>
    </location>
</feature>
<feature type="compositionally biased region" description="Low complexity" evidence="1">
    <location>
        <begin position="955"/>
        <end position="966"/>
    </location>
</feature>
<dbReference type="Pfam" id="PF05345">
    <property type="entry name" value="He_PIG"/>
    <property type="match status" value="1"/>
</dbReference>
<name>A0ABR1Y3F2_9PEZI</name>
<feature type="compositionally biased region" description="Low complexity" evidence="1">
    <location>
        <begin position="1220"/>
        <end position="1235"/>
    </location>
</feature>
<dbReference type="Gene3D" id="2.60.40.10">
    <property type="entry name" value="Immunoglobulins"/>
    <property type="match status" value="2"/>
</dbReference>
<feature type="region of interest" description="Disordered" evidence="1">
    <location>
        <begin position="1091"/>
        <end position="1123"/>
    </location>
</feature>
<evidence type="ECO:0000259" key="4">
    <source>
        <dbReference type="SMART" id="SM00736"/>
    </source>
</evidence>
<feature type="signal peptide" evidence="3">
    <location>
        <begin position="1"/>
        <end position="16"/>
    </location>
</feature>
<feature type="compositionally biased region" description="Low complexity" evidence="1">
    <location>
        <begin position="1312"/>
        <end position="1323"/>
    </location>
</feature>
<feature type="compositionally biased region" description="Basic and acidic residues" evidence="1">
    <location>
        <begin position="523"/>
        <end position="538"/>
    </location>
</feature>
<keyword evidence="2" id="KW-0472">Membrane</keyword>
<dbReference type="EMBL" id="JBBWUH010000002">
    <property type="protein sequence ID" value="KAK8175705.1"/>
    <property type="molecule type" value="Genomic_DNA"/>
</dbReference>
<comment type="caution">
    <text evidence="5">The sequence shown here is derived from an EMBL/GenBank/DDBJ whole genome shotgun (WGS) entry which is preliminary data.</text>
</comment>
<feature type="region of interest" description="Disordered" evidence="1">
    <location>
        <begin position="417"/>
        <end position="449"/>
    </location>
</feature>
<accession>A0ABR1Y3F2</accession>
<feature type="compositionally biased region" description="Low complexity" evidence="1">
    <location>
        <begin position="748"/>
        <end position="761"/>
    </location>
</feature>
<evidence type="ECO:0000256" key="3">
    <source>
        <dbReference type="SAM" id="SignalP"/>
    </source>
</evidence>
<evidence type="ECO:0000313" key="6">
    <source>
        <dbReference type="Proteomes" id="UP001456524"/>
    </source>
</evidence>
<proteinExistence type="predicted"/>
<feature type="compositionally biased region" description="Basic and acidic residues" evidence="1">
    <location>
        <begin position="1294"/>
        <end position="1304"/>
    </location>
</feature>
<feature type="compositionally biased region" description="Basic and acidic residues" evidence="1">
    <location>
        <begin position="911"/>
        <end position="925"/>
    </location>
</feature>
<sequence>MLPFAFILSLALAVEGIPTISFPLNSQVPPVARVSQPFEFRFSPGTFAQISGAVNYSISGNPPWLTLDSPNRRLYGTPTATDVGTTHFAITAQDSTGSTAMESTLMVSDNPAPEVKGNITSSLLNAGKLSGPDAVVLYPTTNFTIHFDDGLFSSATSDLTQYIAILSNRSPLPSWVKFDSGSLVFSGTSPAADTLPQTLDILLIASDYPGFAGAEVGFSLFVSNHEFVFAVVEQTISLSPGDSVRITNLRASLSLDGNPLNDSNLQRATAQVPGWLFFDPTSMEINGTAPLNISYTEITVLAVDTYGDIANTTLQLISASMLLRGDIGVLNAVVGEPVKFDMSIVIVGGSNLDIQVDLGAAAQWLQFDQTERAIIGEIPAGTKPQTIHASVNITKAEGSVSDSQGFSIVIESANATATRTNNSPRSTSADAQATTASDHSSAAARSSSDPESSSVIIAVSVCCVLFALIALVLGILFFRRRKRASSRGRSRSSSPKISKPDISRPIYEEHAWENDEDAFITPGDRDVEKGESIHRARTPEPPPQIALPSPLKKSRHHKYKPSQTSTIGETDRVMIESAIRSGEWSLPDVRRSRHIKSRPAGDSPIRGRRPVRSFPVHRDSNDARYPIGLPHRKRMTGIGHGRESWGSPSRRLSGQRLSQYSQRSRGSRSSYSTLSTAMLSPAPSSFPNPPPTSPTSDANRYSNADERKSVRLVPGSPPPDGLSFLAAAAAADDRSLHEKRQSWIRQRASANSPFFSSSCGSSEKRPSIIGTMNGEGKESMSLEGSPDSGGQSRPVTTGAMPSDGSNFPGSLRRKRKGRRATAQAYSETSSSGVRRWRSTALPPGEQGPLAGRAPSESPRSSMVLSGLSESLYTDTEESVGSAASNNPQSATMMAGLDVADKAMDVNSPKSEAGHTQRDANHESVDAHIQQRPVTFNPVVASPFSTRSLEGRKRSSPSLSLSPLRSHPPLRHHRSTSNVSPTLETAPGIPSPTGKENSPFPIPTFRPRTPSPTRAGRASRPSSPLKSILSSPFKRLSTTSPSKRPTSSSSPIRRPISSRRSGNAAAHRPLSTASSTSALSHDDLAILGVNLRSSPRKSKSSSSNRPKHSTLPTRVPHTTAGAQDPTAATTIMTSPTRLTATATPTALTLAALSGGSSSDPRHDGSPTPSLADLHAAAAIRRSAHAVQARRASASRARLSAAVREQLRAGIGGSIVNRGRHSSGSSVASALSMGQGQSHKKNGGGSGGGATGLGAMERRALAEIGNVGKGTGTGTGGGGGVGAGQGWSRGGGLVGKLEHADGRERSSWNGAGVGAASTAAATAGVHEQRQQQQARDDRDGSVGAFL</sequence>
<feature type="compositionally biased region" description="Low complexity" evidence="1">
    <location>
        <begin position="426"/>
        <end position="449"/>
    </location>
</feature>
<dbReference type="SMART" id="SM00736">
    <property type="entry name" value="CADG"/>
    <property type="match status" value="2"/>
</dbReference>
<dbReference type="InterPro" id="IPR006644">
    <property type="entry name" value="Cadg"/>
</dbReference>
<keyword evidence="3" id="KW-0732">Signal</keyword>
<feature type="region of interest" description="Disordered" evidence="1">
    <location>
        <begin position="594"/>
        <end position="1076"/>
    </location>
</feature>
<feature type="compositionally biased region" description="Polar residues" evidence="1">
    <location>
        <begin position="857"/>
        <end position="873"/>
    </location>
</feature>
<dbReference type="InterPro" id="IPR015919">
    <property type="entry name" value="Cadherin-like_sf"/>
</dbReference>
<feature type="compositionally biased region" description="Gly residues" evidence="1">
    <location>
        <begin position="1265"/>
        <end position="1292"/>
    </location>
</feature>
<evidence type="ECO:0000313" key="5">
    <source>
        <dbReference type="EMBL" id="KAK8175705.1"/>
    </source>
</evidence>
<feature type="compositionally biased region" description="Basic and acidic residues" evidence="1">
    <location>
        <begin position="731"/>
        <end position="741"/>
    </location>
</feature>
<feature type="region of interest" description="Disordered" evidence="1">
    <location>
        <begin position="1150"/>
        <end position="1169"/>
    </location>
</feature>
<dbReference type="SUPFAM" id="SSF49313">
    <property type="entry name" value="Cadherin-like"/>
    <property type="match status" value="3"/>
</dbReference>
<feature type="domain" description="Dystroglycan-type cadherin-like" evidence="4">
    <location>
        <begin position="135"/>
        <end position="229"/>
    </location>
</feature>
<feature type="compositionally biased region" description="Polar residues" evidence="1">
    <location>
        <begin position="881"/>
        <end position="891"/>
    </location>
</feature>
<keyword evidence="2" id="KW-1133">Transmembrane helix</keyword>
<protein>
    <recommendedName>
        <fullName evidence="4">Dystroglycan-type cadherin-like domain-containing protein</fullName>
    </recommendedName>
</protein>
<feature type="region of interest" description="Disordered" evidence="1">
    <location>
        <begin position="484"/>
        <end position="571"/>
    </location>
</feature>
<feature type="compositionally biased region" description="Low complexity" evidence="1">
    <location>
        <begin position="1002"/>
        <end position="1060"/>
    </location>
</feature>
<evidence type="ECO:0000256" key="2">
    <source>
        <dbReference type="SAM" id="Phobius"/>
    </source>
</evidence>
<feature type="chain" id="PRO_5045909350" description="Dystroglycan-type cadherin-like domain-containing protein" evidence="3">
    <location>
        <begin position="17"/>
        <end position="1344"/>
    </location>
</feature>
<gene>
    <name evidence="5" type="ORF">IWX90DRAFT_498080</name>
</gene>
<feature type="compositionally biased region" description="Basic and acidic residues" evidence="1">
    <location>
        <begin position="498"/>
        <end position="513"/>
    </location>
</feature>
<feature type="region of interest" description="Disordered" evidence="1">
    <location>
        <begin position="1212"/>
        <end position="1251"/>
    </location>
</feature>
<feature type="region of interest" description="Disordered" evidence="1">
    <location>
        <begin position="1264"/>
        <end position="1344"/>
    </location>
</feature>
<dbReference type="InterPro" id="IPR013783">
    <property type="entry name" value="Ig-like_fold"/>
</dbReference>
<feature type="compositionally biased region" description="Low complexity" evidence="1">
    <location>
        <begin position="649"/>
        <end position="683"/>
    </location>
</feature>
<reference evidence="5 6" key="1">
    <citation type="journal article" date="2022" name="G3 (Bethesda)">
        <title>Enemy or ally: a genomic approach to elucidate the lifestyle of Phyllosticta citrichinaensis.</title>
        <authorList>
            <person name="Buijs V.A."/>
            <person name="Groenewald J.Z."/>
            <person name="Haridas S."/>
            <person name="LaButti K.M."/>
            <person name="Lipzen A."/>
            <person name="Martin F.M."/>
            <person name="Barry K."/>
            <person name="Grigoriev I.V."/>
            <person name="Crous P.W."/>
            <person name="Seidl M.F."/>
        </authorList>
    </citation>
    <scope>NUCLEOTIDE SEQUENCE [LARGE SCALE GENOMIC DNA]</scope>
    <source>
        <strain evidence="5 6">CBS 129764</strain>
    </source>
</reference>
<keyword evidence="2" id="KW-0812">Transmembrane</keyword>
<feature type="compositionally biased region" description="Gly residues" evidence="1">
    <location>
        <begin position="1241"/>
        <end position="1250"/>
    </location>
</feature>
<keyword evidence="6" id="KW-1185">Reference proteome</keyword>
<evidence type="ECO:0000256" key="1">
    <source>
        <dbReference type="SAM" id="MobiDB-lite"/>
    </source>
</evidence>
<dbReference type="Proteomes" id="UP001456524">
    <property type="component" value="Unassembled WGS sequence"/>
</dbReference>
<feature type="transmembrane region" description="Helical" evidence="2">
    <location>
        <begin position="455"/>
        <end position="478"/>
    </location>
</feature>
<feature type="compositionally biased region" description="Basic and acidic residues" evidence="1">
    <location>
        <begin position="1324"/>
        <end position="1338"/>
    </location>
</feature>
<feature type="domain" description="Dystroglycan-type cadherin-like" evidence="4">
    <location>
        <begin position="19"/>
        <end position="113"/>
    </location>
</feature>